<name>A0ABQ9IAD3_9NEOP</name>
<sequence>MSDSSYKRPDSVPFPSVWRRVKGKKPMGGVVPSFVIQDVPPDRHADVVDFMEANYARHEPMREGMSFWKDAVSIEELRARWEKTLRQNVSVVAFLDDGSARTQVVGANVLGVVRQGAANDTQQVSLHAQGEMVAECSS</sequence>
<reference evidence="1 2" key="1">
    <citation type="submission" date="2023-02" db="EMBL/GenBank/DDBJ databases">
        <title>LHISI_Scaffold_Assembly.</title>
        <authorList>
            <person name="Stuart O.P."/>
            <person name="Cleave R."/>
            <person name="Magrath M.J.L."/>
            <person name="Mikheyev A.S."/>
        </authorList>
    </citation>
    <scope>NUCLEOTIDE SEQUENCE [LARGE SCALE GENOMIC DNA]</scope>
    <source>
        <strain evidence="1">Daus_M_001</strain>
        <tissue evidence="1">Leg muscle</tissue>
    </source>
</reference>
<comment type="caution">
    <text evidence="1">The sequence shown here is derived from an EMBL/GenBank/DDBJ whole genome shotgun (WGS) entry which is preliminary data.</text>
</comment>
<dbReference type="EMBL" id="JARBHB010000002">
    <property type="protein sequence ID" value="KAJ8893629.1"/>
    <property type="molecule type" value="Genomic_DNA"/>
</dbReference>
<gene>
    <name evidence="1" type="ORF">PR048_006229</name>
</gene>
<evidence type="ECO:0000313" key="2">
    <source>
        <dbReference type="Proteomes" id="UP001159363"/>
    </source>
</evidence>
<organism evidence="1 2">
    <name type="scientific">Dryococelus australis</name>
    <dbReference type="NCBI Taxonomy" id="614101"/>
    <lineage>
        <taxon>Eukaryota</taxon>
        <taxon>Metazoa</taxon>
        <taxon>Ecdysozoa</taxon>
        <taxon>Arthropoda</taxon>
        <taxon>Hexapoda</taxon>
        <taxon>Insecta</taxon>
        <taxon>Pterygota</taxon>
        <taxon>Neoptera</taxon>
        <taxon>Polyneoptera</taxon>
        <taxon>Phasmatodea</taxon>
        <taxon>Verophasmatodea</taxon>
        <taxon>Anareolatae</taxon>
        <taxon>Phasmatidae</taxon>
        <taxon>Eurycanthinae</taxon>
        <taxon>Dryococelus</taxon>
    </lineage>
</organism>
<dbReference type="Proteomes" id="UP001159363">
    <property type="component" value="Chromosome 2"/>
</dbReference>
<keyword evidence="2" id="KW-1185">Reference proteome</keyword>
<evidence type="ECO:0000313" key="1">
    <source>
        <dbReference type="EMBL" id="KAJ8893629.1"/>
    </source>
</evidence>
<dbReference type="Gene3D" id="3.40.630.30">
    <property type="match status" value="1"/>
</dbReference>
<protein>
    <submittedName>
        <fullName evidence="1">Uncharacterized protein</fullName>
    </submittedName>
</protein>
<accession>A0ABQ9IAD3</accession>
<proteinExistence type="predicted"/>